<proteinExistence type="predicted"/>
<accession>A0A4P7HLQ2</accession>
<dbReference type="KEGG" id="plia:E4191_11010"/>
<organism evidence="1 2">
    <name type="scientific">Paracoccus liaowanqingii</name>
    <dbReference type="NCBI Taxonomy" id="2560053"/>
    <lineage>
        <taxon>Bacteria</taxon>
        <taxon>Pseudomonadati</taxon>
        <taxon>Pseudomonadota</taxon>
        <taxon>Alphaproteobacteria</taxon>
        <taxon>Rhodobacterales</taxon>
        <taxon>Paracoccaceae</taxon>
        <taxon>Paracoccus</taxon>
    </lineage>
</organism>
<keyword evidence="1" id="KW-0645">Protease</keyword>
<evidence type="ECO:0000313" key="2">
    <source>
        <dbReference type="Proteomes" id="UP000296374"/>
    </source>
</evidence>
<keyword evidence="1" id="KW-0378">Hydrolase</keyword>
<name>A0A4P7HLQ2_9RHOB</name>
<dbReference type="EMBL" id="CP038439">
    <property type="protein sequence ID" value="QBX35164.1"/>
    <property type="molecule type" value="Genomic_DNA"/>
</dbReference>
<keyword evidence="1" id="KW-0121">Carboxypeptidase</keyword>
<evidence type="ECO:0000313" key="1">
    <source>
        <dbReference type="EMBL" id="QBX35164.1"/>
    </source>
</evidence>
<dbReference type="Pfam" id="PF13620">
    <property type="entry name" value="CarboxypepD_reg"/>
    <property type="match status" value="1"/>
</dbReference>
<dbReference type="AlphaFoldDB" id="A0A4P7HLQ2"/>
<dbReference type="SUPFAM" id="SSF49464">
    <property type="entry name" value="Carboxypeptidase regulatory domain-like"/>
    <property type="match status" value="1"/>
</dbReference>
<gene>
    <name evidence="1" type="ORF">E4191_11010</name>
</gene>
<sequence length="217" mass="23652">MTQWRIISAARRVTFCPVALDLRDEFTGRGAFGPIGLRLDRQIGSDWAPTNLQPARNSAGVFLYTGLGRMFDPAALPGFRIRVRIEAEYYRPAFGTTDDGIEFDVPTYNDTVPPLVSPLVPEVVLMLPTTGYPFGGHVRRIHGRVLDPGGAPLADATVEADGVERVITDERGAFTLPLRWQTATANVNVAHLRSGQVAAQIFNLPADLTGNHDITVT</sequence>
<dbReference type="InterPro" id="IPR008969">
    <property type="entry name" value="CarboxyPept-like_regulatory"/>
</dbReference>
<dbReference type="Proteomes" id="UP000296374">
    <property type="component" value="Chromosome"/>
</dbReference>
<reference evidence="2" key="1">
    <citation type="submission" date="2019-03" db="EMBL/GenBank/DDBJ databases">
        <authorList>
            <person name="Li J."/>
        </authorList>
    </citation>
    <scope>NUCLEOTIDE SEQUENCE [LARGE SCALE GENOMIC DNA]</scope>
    <source>
        <strain evidence="2">2251</strain>
    </source>
</reference>
<dbReference type="GO" id="GO:0004180">
    <property type="term" value="F:carboxypeptidase activity"/>
    <property type="evidence" value="ECO:0007669"/>
    <property type="project" value="UniProtKB-KW"/>
</dbReference>
<dbReference type="Gene3D" id="2.60.40.1120">
    <property type="entry name" value="Carboxypeptidase-like, regulatory domain"/>
    <property type="match status" value="1"/>
</dbReference>
<dbReference type="RefSeq" id="WP_135313446.1">
    <property type="nucleotide sequence ID" value="NZ_CP038439.1"/>
</dbReference>
<protein>
    <submittedName>
        <fullName evidence="1">Carboxypeptidase regulatory-like domain-containing protein</fullName>
    </submittedName>
</protein>